<reference evidence="3 4" key="1">
    <citation type="submission" date="2016-10" db="EMBL/GenBank/DDBJ databases">
        <authorList>
            <person name="de Groot N.N."/>
        </authorList>
    </citation>
    <scope>NUCLEOTIDE SEQUENCE [LARGE SCALE GENOMIC DNA]</scope>
    <source>
        <strain evidence="3 4">CGMCC 1.10959</strain>
    </source>
</reference>
<dbReference type="AlphaFoldDB" id="A0A1I7ARD6"/>
<accession>A0A1I7ARD6</accession>
<feature type="transmembrane region" description="Helical" evidence="1">
    <location>
        <begin position="228"/>
        <end position="247"/>
    </location>
</feature>
<feature type="transmembrane region" description="Helical" evidence="1">
    <location>
        <begin position="253"/>
        <end position="274"/>
    </location>
</feature>
<feature type="transmembrane region" description="Helical" evidence="1">
    <location>
        <begin position="111"/>
        <end position="140"/>
    </location>
</feature>
<keyword evidence="1" id="KW-0812">Transmembrane</keyword>
<feature type="transmembrane region" description="Helical" evidence="1">
    <location>
        <begin position="160"/>
        <end position="179"/>
    </location>
</feature>
<protein>
    <submittedName>
        <fullName evidence="3">EamA-like transporter family protein</fullName>
    </submittedName>
</protein>
<dbReference type="Pfam" id="PF00892">
    <property type="entry name" value="EamA"/>
    <property type="match status" value="2"/>
</dbReference>
<dbReference type="InterPro" id="IPR000620">
    <property type="entry name" value="EamA_dom"/>
</dbReference>
<dbReference type="RefSeq" id="WP_027260868.1">
    <property type="nucleotide sequence ID" value="NZ_FPAW01000007.1"/>
</dbReference>
<keyword evidence="4" id="KW-1185">Reference proteome</keyword>
<keyword evidence="1" id="KW-0472">Membrane</keyword>
<dbReference type="SUPFAM" id="SSF103481">
    <property type="entry name" value="Multidrug resistance efflux transporter EmrE"/>
    <property type="match status" value="2"/>
</dbReference>
<evidence type="ECO:0000313" key="4">
    <source>
        <dbReference type="Proteomes" id="UP000182466"/>
    </source>
</evidence>
<sequence length="300" mass="31997">MSLWIPVTLAAAVFQTLRFMLQKSLSTAKLSAAGATFARFAYSAPLIVALLAGYLWVSGRSLPPLGGWFWSYAIIGGLSQILATICVVALFKQRNFAVGITFKKTEVIQTALVGWIVLGEGVSAGGFVAILLGLAAVLILSKSPDVQGNWVRHLTSPASVLGLGSGVLFAFSAVAYRGASLQLGDLEPVLRAAITLACVASLQALSMALWLGVRDRAELRAVWSTRRVGVWVGLFSMAGSFCWFLAFTLQNAAYVKALGQVELMLSLLASVLFFRETVTRREITGISLLGLSILLLVLAI</sequence>
<proteinExistence type="predicted"/>
<keyword evidence="1" id="KW-1133">Transmembrane helix</keyword>
<evidence type="ECO:0000256" key="1">
    <source>
        <dbReference type="SAM" id="Phobius"/>
    </source>
</evidence>
<evidence type="ECO:0000313" key="3">
    <source>
        <dbReference type="EMBL" id="SFT77478.1"/>
    </source>
</evidence>
<feature type="transmembrane region" description="Helical" evidence="1">
    <location>
        <begin position="69"/>
        <end position="91"/>
    </location>
</feature>
<organism evidence="3 4">
    <name type="scientific">Sedimentitalea nanhaiensis</name>
    <dbReference type="NCBI Taxonomy" id="999627"/>
    <lineage>
        <taxon>Bacteria</taxon>
        <taxon>Pseudomonadati</taxon>
        <taxon>Pseudomonadota</taxon>
        <taxon>Alphaproteobacteria</taxon>
        <taxon>Rhodobacterales</taxon>
        <taxon>Paracoccaceae</taxon>
        <taxon>Sedimentitalea</taxon>
    </lineage>
</organism>
<dbReference type="eggNOG" id="COG0697">
    <property type="taxonomic scope" value="Bacteria"/>
</dbReference>
<name>A0A1I7ARD6_9RHOB</name>
<gene>
    <name evidence="3" type="ORF">SAMN05216236_107137</name>
</gene>
<feature type="domain" description="EamA" evidence="2">
    <location>
        <begin position="160"/>
        <end position="297"/>
    </location>
</feature>
<feature type="transmembrane region" description="Helical" evidence="1">
    <location>
        <begin position="37"/>
        <end position="57"/>
    </location>
</feature>
<dbReference type="InterPro" id="IPR037185">
    <property type="entry name" value="EmrE-like"/>
</dbReference>
<feature type="domain" description="EamA" evidence="2">
    <location>
        <begin position="4"/>
        <end position="141"/>
    </location>
</feature>
<dbReference type="OrthoDB" id="5243804at2"/>
<dbReference type="GO" id="GO:0016020">
    <property type="term" value="C:membrane"/>
    <property type="evidence" value="ECO:0007669"/>
    <property type="project" value="InterPro"/>
</dbReference>
<evidence type="ECO:0000259" key="2">
    <source>
        <dbReference type="Pfam" id="PF00892"/>
    </source>
</evidence>
<dbReference type="EMBL" id="FPAW01000007">
    <property type="protein sequence ID" value="SFT77478.1"/>
    <property type="molecule type" value="Genomic_DNA"/>
</dbReference>
<dbReference type="Proteomes" id="UP000182466">
    <property type="component" value="Unassembled WGS sequence"/>
</dbReference>
<dbReference type="STRING" id="999627.SAMN05216236_107137"/>